<protein>
    <submittedName>
        <fullName evidence="2">NRPS-like protein biosynthetic cluster</fullName>
    </submittedName>
</protein>
<accession>A0A9W5Z0L0</accession>
<evidence type="ECO:0000259" key="1">
    <source>
        <dbReference type="Pfam" id="PF00501"/>
    </source>
</evidence>
<proteinExistence type="predicted"/>
<name>A0A9W5Z0L0_9EURO</name>
<dbReference type="Pfam" id="PF00501">
    <property type="entry name" value="AMP-binding"/>
    <property type="match status" value="1"/>
</dbReference>
<feature type="domain" description="AMP-dependent synthetase/ligase" evidence="1">
    <location>
        <begin position="38"/>
        <end position="137"/>
    </location>
</feature>
<dbReference type="Proteomes" id="UP001143548">
    <property type="component" value="Unassembled WGS sequence"/>
</dbReference>
<comment type="caution">
    <text evidence="2">The sequence shown here is derived from an EMBL/GenBank/DDBJ whole genome shotgun (WGS) entry which is preliminary data.</text>
</comment>
<dbReference type="InterPro" id="IPR042099">
    <property type="entry name" value="ANL_N_sf"/>
</dbReference>
<dbReference type="AlphaFoldDB" id="A0A9W5Z0L0"/>
<evidence type="ECO:0000313" key="2">
    <source>
        <dbReference type="EMBL" id="GKZ25556.1"/>
    </source>
</evidence>
<dbReference type="Gene3D" id="3.40.50.12780">
    <property type="entry name" value="N-terminal domain of ligase-like"/>
    <property type="match status" value="1"/>
</dbReference>
<sequence>MNAPAWISSLSSGSSLDLVHGVRAATCAFITADVSLSSLPPIDTVIFSGITLYTADANEFKAKVRAIENLYGMTEGIFCATGAVKDLESISRDGFLAAGRPMAGSTRRLCAPNSTEPLPPGVAGEVHYSGYQKARGYIGIPSEPFYIDADECSWYKTGLSVHPVGRAAKYISPSAIEVVLNRDSELNQLNPRAVPFPDAVAGEIPVIVVNREISWLQMQRIMHLILVQMGAAYVLATQALVQQTNANYQLTWDDVEDVFLANGFQYGMRHAHLIDYWEFFICTHTRHLFYNVASWTTVRSQLGKMCTT</sequence>
<gene>
    <name evidence="2" type="ORF">AbraCBS73388_001198</name>
</gene>
<organism evidence="2 3">
    <name type="scientific">Aspergillus brasiliensis</name>
    <dbReference type="NCBI Taxonomy" id="319629"/>
    <lineage>
        <taxon>Eukaryota</taxon>
        <taxon>Fungi</taxon>
        <taxon>Dikarya</taxon>
        <taxon>Ascomycota</taxon>
        <taxon>Pezizomycotina</taxon>
        <taxon>Eurotiomycetes</taxon>
        <taxon>Eurotiomycetidae</taxon>
        <taxon>Eurotiales</taxon>
        <taxon>Aspergillaceae</taxon>
        <taxon>Aspergillus</taxon>
        <taxon>Aspergillus subgen. Circumdati</taxon>
    </lineage>
</organism>
<reference evidence="2" key="1">
    <citation type="submission" date="2022-07" db="EMBL/GenBank/DDBJ databases">
        <title>Taxonomy of Aspergillus series Nigri: significant species reduction supported by multi-species coalescent approaches.</title>
        <authorList>
            <person name="Bian C."/>
            <person name="Kusuya Y."/>
            <person name="Sklenar F."/>
            <person name="D'hooge E."/>
            <person name="Yaguchi T."/>
            <person name="Takahashi H."/>
            <person name="Hubka V."/>
        </authorList>
    </citation>
    <scope>NUCLEOTIDE SEQUENCE</scope>
    <source>
        <strain evidence="2">CBS 733.88</strain>
    </source>
</reference>
<dbReference type="InterPro" id="IPR000873">
    <property type="entry name" value="AMP-dep_synth/lig_dom"/>
</dbReference>
<dbReference type="SUPFAM" id="SSF56801">
    <property type="entry name" value="Acetyl-CoA synthetase-like"/>
    <property type="match status" value="1"/>
</dbReference>
<evidence type="ECO:0000313" key="3">
    <source>
        <dbReference type="Proteomes" id="UP001143548"/>
    </source>
</evidence>
<dbReference type="EMBL" id="BROQ01000115">
    <property type="protein sequence ID" value="GKZ25556.1"/>
    <property type="molecule type" value="Genomic_DNA"/>
</dbReference>